<gene>
    <name evidence="2" type="ORF">PHL199M00_44</name>
</gene>
<reference evidence="2 3" key="1">
    <citation type="journal article" date="2015" name="ISME J.">
        <title>The diversity and host interactions of Propionibacterium acnes bacteriophages on human skin.</title>
        <authorList>
            <person name="Liu J."/>
            <person name="Yan R."/>
            <person name="Zhong Q."/>
            <person name="Ngo S."/>
            <person name="Bangayan N.J."/>
            <person name="Nguyen L."/>
            <person name="Lui T."/>
            <person name="Liu M."/>
            <person name="Erfe M.C."/>
            <person name="Craft N."/>
            <person name="Tomida S."/>
            <person name="Li H."/>
        </authorList>
    </citation>
    <scope>NUCLEOTIDE SEQUENCE [LARGE SCALE GENOMIC DNA]</scope>
    <source>
        <strain evidence="2">PHL199M00</strain>
    </source>
</reference>
<dbReference type="KEGG" id="vg:24599183"/>
<dbReference type="Proteomes" id="UP000033302">
    <property type="component" value="Segment"/>
</dbReference>
<sequence>MIFLTLVGVGEKTNTPPRSQPPPNKQNSPQNRLAGLGWGKPTPNTFQAVTETIRSLQATMGEREA</sequence>
<proteinExistence type="predicted"/>
<keyword evidence="3" id="KW-1185">Reference proteome</keyword>
<organism evidence="2 3">
    <name type="scientific">Propionibacterium phage PHL199M00</name>
    <dbReference type="NCBI Taxonomy" id="1500830"/>
    <lineage>
        <taxon>Viruses</taxon>
        <taxon>Duplodnaviria</taxon>
        <taxon>Heunggongvirae</taxon>
        <taxon>Uroviricota</taxon>
        <taxon>Caudoviricetes</taxon>
        <taxon>Pahexavirus</taxon>
        <taxon>Pahexavirus PHL199M00</taxon>
    </lineage>
</organism>
<feature type="region of interest" description="Disordered" evidence="1">
    <location>
        <begin position="6"/>
        <end position="43"/>
    </location>
</feature>
<accession>A0A0E3DN80</accession>
<evidence type="ECO:0000256" key="1">
    <source>
        <dbReference type="SAM" id="MobiDB-lite"/>
    </source>
</evidence>
<dbReference type="GeneID" id="24599183"/>
<dbReference type="RefSeq" id="YP_009145858.1">
    <property type="nucleotide sequence ID" value="NC_027295.1"/>
</dbReference>
<dbReference type="EMBL" id="KJ578790">
    <property type="protein sequence ID" value="AII30075.1"/>
    <property type="molecule type" value="Genomic_DNA"/>
</dbReference>
<evidence type="ECO:0000313" key="3">
    <source>
        <dbReference type="Proteomes" id="UP000033302"/>
    </source>
</evidence>
<protein>
    <submittedName>
        <fullName evidence="2">Uncharacterized protein</fullName>
    </submittedName>
</protein>
<name>A0A0E3DN80_9CAUD</name>
<evidence type="ECO:0000313" key="2">
    <source>
        <dbReference type="EMBL" id="AII30075.1"/>
    </source>
</evidence>